<reference evidence="2" key="1">
    <citation type="journal article" date="2019" name="Int. J. Syst. Evol. Microbiol.">
        <title>The Global Catalogue of Microorganisms (GCM) 10K type strain sequencing project: providing services to taxonomists for standard genome sequencing and annotation.</title>
        <authorList>
            <consortium name="The Broad Institute Genomics Platform"/>
            <consortium name="The Broad Institute Genome Sequencing Center for Infectious Disease"/>
            <person name="Wu L."/>
            <person name="Ma J."/>
        </authorList>
    </citation>
    <scope>NUCLEOTIDE SEQUENCE [LARGE SCALE GENOMIC DNA]</scope>
    <source>
        <strain evidence="2">CGMCC 1.12479</strain>
    </source>
</reference>
<dbReference type="Pfam" id="PF11751">
    <property type="entry name" value="PorP_SprF"/>
    <property type="match status" value="1"/>
</dbReference>
<dbReference type="EMBL" id="BMFD01000013">
    <property type="protein sequence ID" value="GGC49357.1"/>
    <property type="molecule type" value="Genomic_DNA"/>
</dbReference>
<evidence type="ECO:0000313" key="1">
    <source>
        <dbReference type="EMBL" id="GGC49357.1"/>
    </source>
</evidence>
<evidence type="ECO:0008006" key="3">
    <source>
        <dbReference type="Google" id="ProtNLM"/>
    </source>
</evidence>
<keyword evidence="2" id="KW-1185">Reference proteome</keyword>
<sequence length="315" mass="35674">MKKTLIIFIGIVLVTTTDILAQSRKYVSQFSHMQSYFNPALTGYEGSNFRGLVRNQWAGFEGAPMTYVGSLEFDIADFSKGSDANKNALGINILHDEYGAFLETELIASYASRIQIAEKTSLRLGMGVNYNRVRLDGNSLTTEQSNDPKIAQYLNGFANMQVVDFNIGLALTHPNYYISYAMHNVNQGAINSGDVFMERKPRVGIVQAGYRNAINENLAIATNFMYRSQEDLPDNVELNFKVLMMDKIWLGAGHRIDYANNFQLGILLPMMRIGYVYELPMNKSYLLPNTTHEFLAVIPLFKKNIRDDKKEVLIW</sequence>
<organism evidence="1 2">
    <name type="scientific">Belliella aquatica</name>
    <dbReference type="NCBI Taxonomy" id="1323734"/>
    <lineage>
        <taxon>Bacteria</taxon>
        <taxon>Pseudomonadati</taxon>
        <taxon>Bacteroidota</taxon>
        <taxon>Cytophagia</taxon>
        <taxon>Cytophagales</taxon>
        <taxon>Cyclobacteriaceae</taxon>
        <taxon>Belliella</taxon>
    </lineage>
</organism>
<dbReference type="Proteomes" id="UP000635885">
    <property type="component" value="Unassembled WGS sequence"/>
</dbReference>
<gene>
    <name evidence="1" type="ORF">GCM10010993_29800</name>
</gene>
<evidence type="ECO:0000313" key="2">
    <source>
        <dbReference type="Proteomes" id="UP000635885"/>
    </source>
</evidence>
<dbReference type="NCBIfam" id="TIGR03519">
    <property type="entry name" value="T9SS_PorP_fam"/>
    <property type="match status" value="1"/>
</dbReference>
<proteinExistence type="predicted"/>
<name>A0ABQ1MY64_9BACT</name>
<accession>A0ABQ1MY64</accession>
<dbReference type="InterPro" id="IPR019861">
    <property type="entry name" value="PorP/SprF_Bacteroidetes"/>
</dbReference>
<protein>
    <recommendedName>
        <fullName evidence="3">Type IX secretion system membrane protein, PorP/SprF family</fullName>
    </recommendedName>
</protein>
<comment type="caution">
    <text evidence="1">The sequence shown here is derived from an EMBL/GenBank/DDBJ whole genome shotgun (WGS) entry which is preliminary data.</text>
</comment>
<dbReference type="RefSeq" id="WP_188443900.1">
    <property type="nucleotide sequence ID" value="NZ_BMFD01000013.1"/>
</dbReference>